<evidence type="ECO:0000256" key="5">
    <source>
        <dbReference type="ARBA" id="ARBA00022847"/>
    </source>
</evidence>
<keyword evidence="8 10" id="KW-0472">Membrane</keyword>
<evidence type="ECO:0000256" key="2">
    <source>
        <dbReference type="ARBA" id="ARBA00022448"/>
    </source>
</evidence>
<dbReference type="GO" id="GO:0015293">
    <property type="term" value="F:symporter activity"/>
    <property type="evidence" value="ECO:0007669"/>
    <property type="project" value="UniProtKB-KW"/>
</dbReference>
<evidence type="ECO:0000256" key="10">
    <source>
        <dbReference type="SAM" id="Phobius"/>
    </source>
</evidence>
<evidence type="ECO:0000256" key="6">
    <source>
        <dbReference type="ARBA" id="ARBA00022970"/>
    </source>
</evidence>
<evidence type="ECO:0000259" key="11">
    <source>
        <dbReference type="Pfam" id="PF01490"/>
    </source>
</evidence>
<evidence type="ECO:0000313" key="13">
    <source>
        <dbReference type="Proteomes" id="UP000594638"/>
    </source>
</evidence>
<proteinExistence type="inferred from homology"/>
<feature type="domain" description="Amino acid transporter transmembrane" evidence="11">
    <location>
        <begin position="31"/>
        <end position="464"/>
    </location>
</feature>
<feature type="transmembrane region" description="Helical" evidence="10">
    <location>
        <begin position="440"/>
        <end position="465"/>
    </location>
</feature>
<comment type="caution">
    <text evidence="12">The sequence shown here is derived from an EMBL/GenBank/DDBJ whole genome shotgun (WGS) entry which is preliminary data.</text>
</comment>
<organism evidence="12 13">
    <name type="scientific">Olea europaea subsp. europaea</name>
    <dbReference type="NCBI Taxonomy" id="158383"/>
    <lineage>
        <taxon>Eukaryota</taxon>
        <taxon>Viridiplantae</taxon>
        <taxon>Streptophyta</taxon>
        <taxon>Embryophyta</taxon>
        <taxon>Tracheophyta</taxon>
        <taxon>Spermatophyta</taxon>
        <taxon>Magnoliopsida</taxon>
        <taxon>eudicotyledons</taxon>
        <taxon>Gunneridae</taxon>
        <taxon>Pentapetalae</taxon>
        <taxon>asterids</taxon>
        <taxon>lamiids</taxon>
        <taxon>Lamiales</taxon>
        <taxon>Oleaceae</taxon>
        <taxon>Oleeae</taxon>
        <taxon>Olea</taxon>
    </lineage>
</organism>
<evidence type="ECO:0000313" key="12">
    <source>
        <dbReference type="EMBL" id="CAA3009897.1"/>
    </source>
</evidence>
<dbReference type="AlphaFoldDB" id="A0A8S0TWB4"/>
<dbReference type="Proteomes" id="UP000594638">
    <property type="component" value="Unassembled WGS sequence"/>
</dbReference>
<keyword evidence="5" id="KW-0769">Symport</keyword>
<feature type="transmembrane region" description="Helical" evidence="10">
    <location>
        <begin position="35"/>
        <end position="57"/>
    </location>
</feature>
<feature type="transmembrane region" description="Helical" evidence="10">
    <location>
        <begin position="69"/>
        <end position="88"/>
    </location>
</feature>
<evidence type="ECO:0000256" key="3">
    <source>
        <dbReference type="ARBA" id="ARBA00022475"/>
    </source>
</evidence>
<dbReference type="Gramene" id="OE9A084415T1">
    <property type="protein sequence ID" value="OE9A084415C1"/>
    <property type="gene ID" value="OE9A084415"/>
</dbReference>
<sequence>MGENLHRLQGFDVSLNLPDSKCLDDDGRLKRTGTVWTASAHIITAVIGSGVLSLAWATAQLGWIAGPSVMFLFSFVTYYTSTLLAACYRSGNPDSGKRNYTYMDAVRANLGGFQVKICGVIQYVNLFGVAIGYTIASSISMKAIERSNCFHSKGHDSPCRVSSNPYMIAFGVMEVIFSQIPDFDQIWWLSIVAAVMSFTYSSIGLGLGIARVAETGKIRGSLTGISIGAQVTPIEKIWRSFQALGDIAFAYSYSLILIEIQDTIKSPPSEYKTMKKATLLSVGVTTLFYMFCGCFGYAAFGDSSHVNLLTGFGFFNPYWLLNIANAAIVIHLVGAYQVYCQPLFAFVEKIASKYFPDSEFITKEVEIPIPGFKSFKLNLFRLVWRTAFVIITTIISMLMPFFNDVVGILGAFGFWPLTVYFPVEMYIVQKKIRKWSLRWICLQTLSGACLVISIAAAAGSFAGVASDLKVYKPFKTSY</sequence>
<comment type="similarity">
    <text evidence="9">Belongs to the amino acid/polyamine transporter 2 family. Amino acid/auxin permease (AAAP) (TC 2.A.18.2) subfamily.</text>
</comment>
<keyword evidence="13" id="KW-1185">Reference proteome</keyword>
<dbReference type="FunFam" id="1.20.1740.10:FF:000055">
    <property type="entry name" value="Amino acid permease 6"/>
    <property type="match status" value="1"/>
</dbReference>
<feature type="transmembrane region" description="Helical" evidence="10">
    <location>
        <begin position="186"/>
        <end position="210"/>
    </location>
</feature>
<dbReference type="OrthoDB" id="40134at2759"/>
<evidence type="ECO:0000256" key="4">
    <source>
        <dbReference type="ARBA" id="ARBA00022692"/>
    </source>
</evidence>
<dbReference type="GO" id="GO:0006865">
    <property type="term" value="P:amino acid transport"/>
    <property type="evidence" value="ECO:0007669"/>
    <property type="project" value="UniProtKB-KW"/>
</dbReference>
<gene>
    <name evidence="12" type="ORF">OLEA9_A084415</name>
</gene>
<accession>A0A8S0TWB4</accession>
<feature type="transmembrane region" description="Helical" evidence="10">
    <location>
        <begin position="382"/>
        <end position="402"/>
    </location>
</feature>
<dbReference type="GO" id="GO:0005886">
    <property type="term" value="C:plasma membrane"/>
    <property type="evidence" value="ECO:0007669"/>
    <property type="project" value="UniProtKB-SubCell"/>
</dbReference>
<keyword evidence="6" id="KW-0029">Amino-acid transport</keyword>
<keyword evidence="2" id="KW-0813">Transport</keyword>
<reference evidence="12 13" key="1">
    <citation type="submission" date="2019-12" db="EMBL/GenBank/DDBJ databases">
        <authorList>
            <person name="Alioto T."/>
            <person name="Alioto T."/>
            <person name="Gomez Garrido J."/>
        </authorList>
    </citation>
    <scope>NUCLEOTIDE SEQUENCE [LARGE SCALE GENOMIC DNA]</scope>
</reference>
<dbReference type="Pfam" id="PF01490">
    <property type="entry name" value="Aa_trans"/>
    <property type="match status" value="1"/>
</dbReference>
<dbReference type="InterPro" id="IPR013057">
    <property type="entry name" value="AA_transpt_TM"/>
</dbReference>
<dbReference type="EMBL" id="CACTIH010007328">
    <property type="protein sequence ID" value="CAA3009897.1"/>
    <property type="molecule type" value="Genomic_DNA"/>
</dbReference>
<evidence type="ECO:0000256" key="1">
    <source>
        <dbReference type="ARBA" id="ARBA00004236"/>
    </source>
</evidence>
<evidence type="ECO:0000256" key="8">
    <source>
        <dbReference type="ARBA" id="ARBA00023136"/>
    </source>
</evidence>
<keyword evidence="7 10" id="KW-1133">Transmembrane helix</keyword>
<evidence type="ECO:0000256" key="9">
    <source>
        <dbReference type="ARBA" id="ARBA00061463"/>
    </source>
</evidence>
<keyword evidence="3" id="KW-1003">Cell membrane</keyword>
<dbReference type="PANTHER" id="PTHR48017">
    <property type="entry name" value="OS05G0424000 PROTEIN-RELATED"/>
    <property type="match status" value="1"/>
</dbReference>
<feature type="transmembrane region" description="Helical" evidence="10">
    <location>
        <begin position="277"/>
        <end position="299"/>
    </location>
</feature>
<evidence type="ECO:0000256" key="7">
    <source>
        <dbReference type="ARBA" id="ARBA00022989"/>
    </source>
</evidence>
<keyword evidence="4 10" id="KW-0812">Transmembrane</keyword>
<feature type="transmembrane region" description="Helical" evidence="10">
    <location>
        <begin position="319"/>
        <end position="339"/>
    </location>
</feature>
<feature type="transmembrane region" description="Helical" evidence="10">
    <location>
        <begin position="408"/>
        <end position="428"/>
    </location>
</feature>
<comment type="subcellular location">
    <subcellularLocation>
        <location evidence="1">Cell membrane</location>
    </subcellularLocation>
</comment>
<name>A0A8S0TWB4_OLEEU</name>
<protein>
    <submittedName>
        <fullName evidence="12">Amino acid permease 3-like</fullName>
    </submittedName>
</protein>